<proteinExistence type="predicted"/>
<dbReference type="PROSITE" id="PS51007">
    <property type="entry name" value="CYTC"/>
    <property type="match status" value="1"/>
</dbReference>
<dbReference type="Gene3D" id="1.10.760.10">
    <property type="entry name" value="Cytochrome c-like domain"/>
    <property type="match status" value="2"/>
</dbReference>
<accession>A0A7W5ZPR7</accession>
<dbReference type="GO" id="GO:0042597">
    <property type="term" value="C:periplasmic space"/>
    <property type="evidence" value="ECO:0007669"/>
    <property type="project" value="UniProtKB-SubCell"/>
</dbReference>
<feature type="chain" id="PRO_5030633941" evidence="10">
    <location>
        <begin position="27"/>
        <end position="347"/>
    </location>
</feature>
<evidence type="ECO:0000256" key="2">
    <source>
        <dbReference type="ARBA" id="ARBA00022617"/>
    </source>
</evidence>
<dbReference type="InterPro" id="IPR009056">
    <property type="entry name" value="Cyt_c-like_dom"/>
</dbReference>
<dbReference type="SUPFAM" id="SSF46626">
    <property type="entry name" value="Cytochrome c"/>
    <property type="match status" value="2"/>
</dbReference>
<dbReference type="InterPro" id="IPR051395">
    <property type="entry name" value="Cytochrome_c_Peroxidase/MauG"/>
</dbReference>
<gene>
    <name evidence="12" type="ORF">FHS57_005460</name>
</gene>
<keyword evidence="12" id="KW-0575">Peroxidase</keyword>
<evidence type="ECO:0000313" key="13">
    <source>
        <dbReference type="Proteomes" id="UP000541352"/>
    </source>
</evidence>
<evidence type="ECO:0000259" key="11">
    <source>
        <dbReference type="PROSITE" id="PS51007"/>
    </source>
</evidence>
<dbReference type="InterPro" id="IPR004852">
    <property type="entry name" value="Di-haem_cyt_c_peroxidsae"/>
</dbReference>
<keyword evidence="7 9" id="KW-0408">Iron</keyword>
<dbReference type="GO" id="GO:0046872">
    <property type="term" value="F:metal ion binding"/>
    <property type="evidence" value="ECO:0007669"/>
    <property type="project" value="UniProtKB-KW"/>
</dbReference>
<dbReference type="InterPro" id="IPR036909">
    <property type="entry name" value="Cyt_c-like_dom_sf"/>
</dbReference>
<dbReference type="PIRSF" id="PIRSF000294">
    <property type="entry name" value="Cytochrome-c_peroxidase"/>
    <property type="match status" value="1"/>
</dbReference>
<feature type="signal peptide" evidence="10">
    <location>
        <begin position="1"/>
        <end position="26"/>
    </location>
</feature>
<dbReference type="EMBL" id="JACIBY010000017">
    <property type="protein sequence ID" value="MBB3841432.1"/>
    <property type="molecule type" value="Genomic_DNA"/>
</dbReference>
<dbReference type="GO" id="GO:0004130">
    <property type="term" value="F:cytochrome-c peroxidase activity"/>
    <property type="evidence" value="ECO:0007669"/>
    <property type="project" value="UniProtKB-EC"/>
</dbReference>
<dbReference type="AlphaFoldDB" id="A0A7W5ZPR7"/>
<evidence type="ECO:0000256" key="9">
    <source>
        <dbReference type="PIRSR" id="PIRSR000294-2"/>
    </source>
</evidence>
<evidence type="ECO:0000256" key="5">
    <source>
        <dbReference type="ARBA" id="ARBA00022764"/>
    </source>
</evidence>
<organism evidence="12 13">
    <name type="scientific">Runella defluvii</name>
    <dbReference type="NCBI Taxonomy" id="370973"/>
    <lineage>
        <taxon>Bacteria</taxon>
        <taxon>Pseudomonadati</taxon>
        <taxon>Bacteroidota</taxon>
        <taxon>Cytophagia</taxon>
        <taxon>Cytophagales</taxon>
        <taxon>Spirosomataceae</taxon>
        <taxon>Runella</taxon>
    </lineage>
</organism>
<evidence type="ECO:0000256" key="1">
    <source>
        <dbReference type="ARBA" id="ARBA00004418"/>
    </source>
</evidence>
<evidence type="ECO:0000256" key="3">
    <source>
        <dbReference type="ARBA" id="ARBA00022723"/>
    </source>
</evidence>
<feature type="domain" description="Cytochrome c" evidence="11">
    <location>
        <begin position="208"/>
        <end position="334"/>
    </location>
</feature>
<keyword evidence="3 9" id="KW-0479">Metal-binding</keyword>
<protein>
    <submittedName>
        <fullName evidence="12">Cytochrome c peroxidase</fullName>
        <ecNumber evidence="12">1.11.1.5</ecNumber>
    </submittedName>
</protein>
<dbReference type="EC" id="1.11.1.5" evidence="12"/>
<keyword evidence="2 8" id="KW-0349">Heme</keyword>
<dbReference type="RefSeq" id="WP_183979103.1">
    <property type="nucleotide sequence ID" value="NZ_JACIBY010000017.1"/>
</dbReference>
<comment type="cofactor">
    <cofactor evidence="8">
        <name>heme</name>
        <dbReference type="ChEBI" id="CHEBI:30413"/>
    </cofactor>
    <text evidence="8">Binds 2 heme groups.</text>
</comment>
<feature type="binding site" description="covalent" evidence="8">
    <location>
        <position position="225"/>
    </location>
    <ligand>
        <name>heme c</name>
        <dbReference type="ChEBI" id="CHEBI:61717"/>
        <label>2</label>
    </ligand>
</feature>
<sequence>MNSTRWRLLAVSLSFMGWLASCSLLGGEASPEPLFSVPATFPQPTYDLSKNPITSDGVALGKQLFFDGILSRDGSISCGECHNQSHAFTHHGHGFSHGIDNQEGTRNAPPLINLAWQDSFFWDGGVFDLDLFSIAPIENPLEMDDKIGNVLQKLRTSKEYPKLFKKAYGTEEITTERFLKALSQFMLTLVSANSKYDQFLAGKAQLTADETAGLQLFKDKGCAKCHSGALFTDHSFRSNGLLPEYTGDLGRYRITENDADKNKFKVPTLRNIEVTYPYMHDARFFNLEAVLKFYAEGVKETGSLDPLLKQNGRLGIPMTADEQQKIIAFLKTLTDQEFLTNPRFAAP</sequence>
<comment type="caution">
    <text evidence="12">The sequence shown here is derived from an EMBL/GenBank/DDBJ whole genome shotgun (WGS) entry which is preliminary data.</text>
</comment>
<comment type="subcellular location">
    <subcellularLocation>
        <location evidence="1">Periplasm</location>
    </subcellularLocation>
</comment>
<evidence type="ECO:0000256" key="6">
    <source>
        <dbReference type="ARBA" id="ARBA00023002"/>
    </source>
</evidence>
<keyword evidence="6 12" id="KW-0560">Oxidoreductase</keyword>
<dbReference type="GO" id="GO:0020037">
    <property type="term" value="F:heme binding"/>
    <property type="evidence" value="ECO:0007669"/>
    <property type="project" value="InterPro"/>
</dbReference>
<feature type="binding site" description="covalent" evidence="8">
    <location>
        <position position="222"/>
    </location>
    <ligand>
        <name>heme c</name>
        <dbReference type="ChEBI" id="CHEBI:61717"/>
        <label>2</label>
    </ligand>
</feature>
<evidence type="ECO:0000256" key="7">
    <source>
        <dbReference type="ARBA" id="ARBA00023004"/>
    </source>
</evidence>
<keyword evidence="13" id="KW-1185">Reference proteome</keyword>
<feature type="binding site" description="axial binding residue" evidence="9">
    <location>
        <position position="82"/>
    </location>
    <ligand>
        <name>heme c</name>
        <dbReference type="ChEBI" id="CHEBI:61717"/>
        <label>1</label>
    </ligand>
    <ligandPart>
        <name>Fe</name>
        <dbReference type="ChEBI" id="CHEBI:18248"/>
    </ligandPart>
</feature>
<evidence type="ECO:0000256" key="4">
    <source>
        <dbReference type="ARBA" id="ARBA00022729"/>
    </source>
</evidence>
<evidence type="ECO:0000256" key="8">
    <source>
        <dbReference type="PIRSR" id="PIRSR000294-1"/>
    </source>
</evidence>
<dbReference type="Pfam" id="PF03150">
    <property type="entry name" value="CCP_MauG"/>
    <property type="match status" value="1"/>
</dbReference>
<dbReference type="InterPro" id="IPR026259">
    <property type="entry name" value="MauG/Cytc_peroxidase"/>
</dbReference>
<dbReference type="PROSITE" id="PS51257">
    <property type="entry name" value="PROKAR_LIPOPROTEIN"/>
    <property type="match status" value="1"/>
</dbReference>
<evidence type="ECO:0000313" key="12">
    <source>
        <dbReference type="EMBL" id="MBB3841432.1"/>
    </source>
</evidence>
<feature type="binding site" description="covalent" evidence="8">
    <location>
        <position position="78"/>
    </location>
    <ligand>
        <name>heme c</name>
        <dbReference type="ChEBI" id="CHEBI:61717"/>
        <label>1</label>
    </ligand>
</feature>
<dbReference type="GO" id="GO:0009055">
    <property type="term" value="F:electron transfer activity"/>
    <property type="evidence" value="ECO:0007669"/>
    <property type="project" value="InterPro"/>
</dbReference>
<keyword evidence="4 10" id="KW-0732">Signal</keyword>
<keyword evidence="5" id="KW-0574">Periplasm</keyword>
<reference evidence="12 13" key="1">
    <citation type="submission" date="2020-08" db="EMBL/GenBank/DDBJ databases">
        <title>Genomic Encyclopedia of Type Strains, Phase IV (KMG-IV): sequencing the most valuable type-strain genomes for metagenomic binning, comparative biology and taxonomic classification.</title>
        <authorList>
            <person name="Goeker M."/>
        </authorList>
    </citation>
    <scope>NUCLEOTIDE SEQUENCE [LARGE SCALE GENOMIC DNA]</scope>
    <source>
        <strain evidence="12 13">DSM 17976</strain>
    </source>
</reference>
<comment type="PTM">
    <text evidence="8">Binds 2 heme groups per subunit.</text>
</comment>
<evidence type="ECO:0000256" key="10">
    <source>
        <dbReference type="SAM" id="SignalP"/>
    </source>
</evidence>
<name>A0A7W5ZPR7_9BACT</name>
<feature type="binding site" description="axial binding residue" evidence="9">
    <location>
        <position position="226"/>
    </location>
    <ligand>
        <name>heme c</name>
        <dbReference type="ChEBI" id="CHEBI:61717"/>
        <label>2</label>
    </ligand>
    <ligandPart>
        <name>Fe</name>
        <dbReference type="ChEBI" id="CHEBI:18248"/>
    </ligandPart>
</feature>
<feature type="binding site" description="covalent" evidence="8">
    <location>
        <position position="81"/>
    </location>
    <ligand>
        <name>heme c</name>
        <dbReference type="ChEBI" id="CHEBI:61717"/>
        <label>1</label>
    </ligand>
</feature>
<dbReference type="Proteomes" id="UP000541352">
    <property type="component" value="Unassembled WGS sequence"/>
</dbReference>
<dbReference type="PANTHER" id="PTHR30600">
    <property type="entry name" value="CYTOCHROME C PEROXIDASE-RELATED"/>
    <property type="match status" value="1"/>
</dbReference>